<evidence type="ECO:0000313" key="2">
    <source>
        <dbReference type="Proteomes" id="UP001459277"/>
    </source>
</evidence>
<keyword evidence="2" id="KW-1185">Reference proteome</keyword>
<reference evidence="1 2" key="1">
    <citation type="submission" date="2024-01" db="EMBL/GenBank/DDBJ databases">
        <title>A telomere-to-telomere, gap-free genome of sweet tea (Lithocarpus litseifolius).</title>
        <authorList>
            <person name="Zhou J."/>
        </authorList>
    </citation>
    <scope>NUCLEOTIDE SEQUENCE [LARGE SCALE GENOMIC DNA]</scope>
    <source>
        <strain evidence="1">Zhou-2022a</strain>
        <tissue evidence="1">Leaf</tissue>
    </source>
</reference>
<gene>
    <name evidence="1" type="ORF">SO802_017516</name>
</gene>
<dbReference type="Proteomes" id="UP001459277">
    <property type="component" value="Unassembled WGS sequence"/>
</dbReference>
<dbReference type="EMBL" id="JAZDWU010000006">
    <property type="protein sequence ID" value="KAK9997913.1"/>
    <property type="molecule type" value="Genomic_DNA"/>
</dbReference>
<proteinExistence type="predicted"/>
<protein>
    <submittedName>
        <fullName evidence="1">Uncharacterized protein</fullName>
    </submittedName>
</protein>
<dbReference type="AlphaFoldDB" id="A0AAW2CIL7"/>
<organism evidence="1 2">
    <name type="scientific">Lithocarpus litseifolius</name>
    <dbReference type="NCBI Taxonomy" id="425828"/>
    <lineage>
        <taxon>Eukaryota</taxon>
        <taxon>Viridiplantae</taxon>
        <taxon>Streptophyta</taxon>
        <taxon>Embryophyta</taxon>
        <taxon>Tracheophyta</taxon>
        <taxon>Spermatophyta</taxon>
        <taxon>Magnoliopsida</taxon>
        <taxon>eudicotyledons</taxon>
        <taxon>Gunneridae</taxon>
        <taxon>Pentapetalae</taxon>
        <taxon>rosids</taxon>
        <taxon>fabids</taxon>
        <taxon>Fagales</taxon>
        <taxon>Fagaceae</taxon>
        <taxon>Lithocarpus</taxon>
    </lineage>
</organism>
<name>A0AAW2CIL7_9ROSI</name>
<accession>A0AAW2CIL7</accession>
<evidence type="ECO:0000313" key="1">
    <source>
        <dbReference type="EMBL" id="KAK9997913.1"/>
    </source>
</evidence>
<sequence>MVEIPKGVWTQPLEIEQSSKEVHRRKTEALVMAVEEKEAPWYYDIMKFLELSIYRCLHVSLLILQNPLHVILQPLLVACSEVDVFMRNNVFCHLTTWPSFTNPAQDSICEHRGVEGTLITRSSLTLFKLP</sequence>
<comment type="caution">
    <text evidence="1">The sequence shown here is derived from an EMBL/GenBank/DDBJ whole genome shotgun (WGS) entry which is preliminary data.</text>
</comment>